<feature type="compositionally biased region" description="Acidic residues" evidence="1">
    <location>
        <begin position="397"/>
        <end position="410"/>
    </location>
</feature>
<reference evidence="2 3" key="1">
    <citation type="submission" date="2016-10" db="EMBL/GenBank/DDBJ databases">
        <title>Draft genome sequence of Coniochaeta ligniaria NRRL30616, a lignocellulolytic fungus for bioabatement of inhibitors in plant biomass hydrolysates.</title>
        <authorList>
            <consortium name="DOE Joint Genome Institute"/>
            <person name="Jimenez D.J."/>
            <person name="Hector R.E."/>
            <person name="Riley R."/>
            <person name="Sun H."/>
            <person name="Grigoriev I.V."/>
            <person name="Van Elsas J.D."/>
            <person name="Nichols N.N."/>
        </authorList>
    </citation>
    <scope>NUCLEOTIDE SEQUENCE [LARGE SCALE GENOMIC DNA]</scope>
    <source>
        <strain evidence="2 3">NRRL 30616</strain>
    </source>
</reference>
<dbReference type="GO" id="GO:0042790">
    <property type="term" value="P:nucleolar large rRNA transcription by RNA polymerase I"/>
    <property type="evidence" value="ECO:0007669"/>
    <property type="project" value="TreeGrafter"/>
</dbReference>
<dbReference type="GO" id="GO:0017025">
    <property type="term" value="F:TBP-class protein binding"/>
    <property type="evidence" value="ECO:0007669"/>
    <property type="project" value="TreeGrafter"/>
</dbReference>
<feature type="compositionally biased region" description="Basic and acidic residues" evidence="1">
    <location>
        <begin position="286"/>
        <end position="295"/>
    </location>
</feature>
<dbReference type="GO" id="GO:0001164">
    <property type="term" value="F:RNA polymerase I core promoter sequence-specific DNA binding"/>
    <property type="evidence" value="ECO:0007669"/>
    <property type="project" value="InterPro"/>
</dbReference>
<gene>
    <name evidence="2" type="ORF">CONLIGDRAFT_239169</name>
</gene>
<dbReference type="STRING" id="1408157.A0A1J7IWQ5"/>
<sequence>MSSSTPNQPRKSRHKRKRSASVASLSRQRDLPPETINPHSHPPNLLKQFRAAGLPETERLPAVPNFPHRTLPRNYADPAGEEEDYEVRDGENGQDESGRETATDGDTDAELDPDARRRKAAKTRLAGVRRDRRERERNVGVLVGILRRCVAEGDMVRAKRAFGLLVRAKIDGRRVDLRSEGYWGLGAEILMREGETSSAGGGERSEGGEMKKRWGSVQNMVQVRRFFEDLIQLHPYNRLHPESISALDFYPVLFSCEMYNVHVELDMALHRVEEENEDDSGMQDDDVSRERRAKARKDELRDGALEVMRGVAGRMDELMSVLPYSKSLEMLRLRAMIALFMGDLEVPAPPRDEDEEEEGMRKRDTERDRAIMLFKKVLTGGGALEPWIRRLVAEHDNEGDDEESDGEEEAPLSLPMFSSLPIR</sequence>
<feature type="compositionally biased region" description="Acidic residues" evidence="1">
    <location>
        <begin position="274"/>
        <end position="285"/>
    </location>
</feature>
<evidence type="ECO:0000256" key="1">
    <source>
        <dbReference type="SAM" id="MobiDB-lite"/>
    </source>
</evidence>
<dbReference type="InParanoid" id="A0A1J7IWQ5"/>
<dbReference type="AlphaFoldDB" id="A0A1J7IWQ5"/>
<dbReference type="InterPro" id="IPR007224">
    <property type="entry name" value="TIF_Rrn11"/>
</dbReference>
<dbReference type="GO" id="GO:0070860">
    <property type="term" value="C:RNA polymerase I core factor complex"/>
    <property type="evidence" value="ECO:0007669"/>
    <property type="project" value="TreeGrafter"/>
</dbReference>
<feature type="region of interest" description="Disordered" evidence="1">
    <location>
        <begin position="274"/>
        <end position="295"/>
    </location>
</feature>
<feature type="compositionally biased region" description="Basic residues" evidence="1">
    <location>
        <begin position="10"/>
        <end position="19"/>
    </location>
</feature>
<proteinExistence type="predicted"/>
<dbReference type="PANTHER" id="PTHR28244:SF1">
    <property type="entry name" value="RNA POLYMERASE I-SPECIFIC TRANSCRIPTION INITIATION FACTOR RRN11"/>
    <property type="match status" value="1"/>
</dbReference>
<name>A0A1J7IWQ5_9PEZI</name>
<dbReference type="EMBL" id="KV875095">
    <property type="protein sequence ID" value="OIW31757.1"/>
    <property type="molecule type" value="Genomic_DNA"/>
</dbReference>
<feature type="compositionally biased region" description="Acidic residues" evidence="1">
    <location>
        <begin position="103"/>
        <end position="112"/>
    </location>
</feature>
<keyword evidence="3" id="KW-1185">Reference proteome</keyword>
<feature type="region of interest" description="Disordered" evidence="1">
    <location>
        <begin position="394"/>
        <end position="423"/>
    </location>
</feature>
<protein>
    <submittedName>
        <fullName evidence="2">Uncharacterized protein</fullName>
    </submittedName>
</protein>
<accession>A0A1J7IWQ5</accession>
<feature type="compositionally biased region" description="Basic and acidic residues" evidence="1">
    <location>
        <begin position="87"/>
        <end position="102"/>
    </location>
</feature>
<organism evidence="2 3">
    <name type="scientific">Coniochaeta ligniaria NRRL 30616</name>
    <dbReference type="NCBI Taxonomy" id="1408157"/>
    <lineage>
        <taxon>Eukaryota</taxon>
        <taxon>Fungi</taxon>
        <taxon>Dikarya</taxon>
        <taxon>Ascomycota</taxon>
        <taxon>Pezizomycotina</taxon>
        <taxon>Sordariomycetes</taxon>
        <taxon>Sordariomycetidae</taxon>
        <taxon>Coniochaetales</taxon>
        <taxon>Coniochaetaceae</taxon>
        <taxon>Coniochaeta</taxon>
    </lineage>
</organism>
<dbReference type="Pfam" id="PF04090">
    <property type="entry name" value="Rrn11"/>
    <property type="match status" value="1"/>
</dbReference>
<dbReference type="InterPro" id="IPR053029">
    <property type="entry name" value="RNA_pol_I-specific_init_factor"/>
</dbReference>
<dbReference type="OrthoDB" id="2159786at2759"/>
<evidence type="ECO:0000313" key="2">
    <source>
        <dbReference type="EMBL" id="OIW31757.1"/>
    </source>
</evidence>
<dbReference type="PANTHER" id="PTHR28244">
    <property type="entry name" value="RNA POLYMERASE I-SPECIFIC TRANSCRIPTION INITIATION FACTOR RRN11"/>
    <property type="match status" value="1"/>
</dbReference>
<feature type="region of interest" description="Disordered" evidence="1">
    <location>
        <begin position="1"/>
        <end position="130"/>
    </location>
</feature>
<evidence type="ECO:0000313" key="3">
    <source>
        <dbReference type="Proteomes" id="UP000182658"/>
    </source>
</evidence>
<dbReference type="GO" id="GO:0001181">
    <property type="term" value="F:RNA polymerase I general transcription initiation factor activity"/>
    <property type="evidence" value="ECO:0007669"/>
    <property type="project" value="InterPro"/>
</dbReference>
<dbReference type="Proteomes" id="UP000182658">
    <property type="component" value="Unassembled WGS sequence"/>
</dbReference>